<evidence type="ECO:0000256" key="2">
    <source>
        <dbReference type="ARBA" id="ARBA00005375"/>
    </source>
</evidence>
<keyword evidence="4" id="KW-0378">Hydrolase</keyword>
<feature type="coiled-coil region" evidence="7">
    <location>
        <begin position="845"/>
        <end position="875"/>
    </location>
</feature>
<protein>
    <recommendedName>
        <fullName evidence="12">Histidine phosphatase superfamily, clade-2</fullName>
    </recommendedName>
</protein>
<dbReference type="InterPro" id="IPR050645">
    <property type="entry name" value="Histidine_acid_phosphatase"/>
</dbReference>
<keyword evidence="8" id="KW-0472">Membrane</keyword>
<keyword evidence="8" id="KW-1133">Transmembrane helix</keyword>
<keyword evidence="3 9" id="KW-0732">Signal</keyword>
<dbReference type="OrthoDB" id="258392at2759"/>
<dbReference type="InParanoid" id="A0A0V0Q871"/>
<proteinExistence type="inferred from homology"/>
<accession>A0A0V0Q871</accession>
<dbReference type="PANTHER" id="PTHR11567:SF211">
    <property type="entry name" value="PROSTATIC ACID PHOSPHATASE"/>
    <property type="match status" value="1"/>
</dbReference>
<keyword evidence="6" id="KW-0325">Glycoprotein</keyword>
<evidence type="ECO:0000256" key="8">
    <source>
        <dbReference type="SAM" id="Phobius"/>
    </source>
</evidence>
<comment type="catalytic activity">
    <reaction evidence="1">
        <text>a phosphate monoester + H2O = an alcohol + phosphate</text>
        <dbReference type="Rhea" id="RHEA:15017"/>
        <dbReference type="ChEBI" id="CHEBI:15377"/>
        <dbReference type="ChEBI" id="CHEBI:30879"/>
        <dbReference type="ChEBI" id="CHEBI:43474"/>
        <dbReference type="ChEBI" id="CHEBI:67140"/>
        <dbReference type="EC" id="3.1.3.2"/>
    </reaction>
</comment>
<dbReference type="Pfam" id="PF00328">
    <property type="entry name" value="His_Phos_2"/>
    <property type="match status" value="2"/>
</dbReference>
<dbReference type="PROSITE" id="PS00616">
    <property type="entry name" value="HIS_ACID_PHOSPHAT_1"/>
    <property type="match status" value="1"/>
</dbReference>
<dbReference type="CDD" id="cd07061">
    <property type="entry name" value="HP_HAP_like"/>
    <property type="match status" value="2"/>
</dbReference>
<keyword evidence="7" id="KW-0175">Coiled coil</keyword>
<dbReference type="SUPFAM" id="SSF53254">
    <property type="entry name" value="Phosphoglycerate mutase-like"/>
    <property type="match status" value="2"/>
</dbReference>
<reference evidence="10 11" key="1">
    <citation type="journal article" date="2015" name="Sci. Rep.">
        <title>Genome of the facultative scuticociliatosis pathogen Pseudocohnilembus persalinus provides insight into its virulence through horizontal gene transfer.</title>
        <authorList>
            <person name="Xiong J."/>
            <person name="Wang G."/>
            <person name="Cheng J."/>
            <person name="Tian M."/>
            <person name="Pan X."/>
            <person name="Warren A."/>
            <person name="Jiang C."/>
            <person name="Yuan D."/>
            <person name="Miao W."/>
        </authorList>
    </citation>
    <scope>NUCLEOTIDE SEQUENCE [LARGE SCALE GENOMIC DNA]</scope>
    <source>
        <strain evidence="10">36N120E</strain>
    </source>
</reference>
<gene>
    <name evidence="10" type="ORF">PPERSA_12385</name>
</gene>
<dbReference type="InterPro" id="IPR000560">
    <property type="entry name" value="His_Pase_clade-2"/>
</dbReference>
<dbReference type="OMA" id="SHFQGFY"/>
<dbReference type="PROSITE" id="PS00778">
    <property type="entry name" value="HIS_ACID_PHOSPHAT_2"/>
    <property type="match status" value="1"/>
</dbReference>
<feature type="signal peptide" evidence="9">
    <location>
        <begin position="1"/>
        <end position="18"/>
    </location>
</feature>
<sequence length="933" mass="110121">MNLTILGFLFILVVQSLQQEITNLKFVASLFRHGARGPLYHNLNAESEFNSFYWGQLTPTGQRQHYVLGQTMRERYIENSDLGLQTNYNHSQIYVRSTDVNRTINSAISQLSGLYPAGSGPWLPEDLSNFLSLPPYKETQQANIGQTALPYNFQNIPVHNVPKPQDYLLSPTNENTCMGAKNYQAEFKKSEEMKNIINEVNEHYKDVMQQFTDLFQMDPPMSFTDIVEQYWDTLIADKFNGQIFEKYDQITKEMWEGLKELDSLWWTTYQSGSPQFVKAGVSRVLQSWVQLAEVQLGMQNVEQYKNLKYVMYSAHDDNVVNMQIALNLMNYECLWQKFTTGAYNQQNCFNRAYYASQVIFELYQDGEGYENAFVKFMYDGEYVAVCESGEIECPYLDFKQQVANYIYVDGEFEGWFEGTLQIDEICQYQVENQQIEEYSEFNSFYSGQLTPTGQRQHYVLGQILRDRYIENSNLGLDQLYNHNQIYVRSTDVNRTINSAISQLQGLYPPGTGPYLPEDLSNFLSLPPYKNTQQANIGQQSLPFNYQNIPVHNEQQSKDNLLMPENFQQCPKYYYYLAQFTISQPLQIEKFQLHYKKQLKSFSEAIGLKKNLLFIEAEPVWDTFIADKFNGQPPKEFENMNEEYWTLLKEIDTLQWLFFITGSPQGQKIVTSRVLESWIQYFDQALYNKNNQLKFLLYSGHDTNVVNFQQSLNISSWQCNWKKFQNKQVNDLNCEYRAYYASQIILELFQNDGEDGEQTYVKMLYDGEYMKMCEKDQYYCEYEEFKQRIYNYIYIFENGIRQDGKLEVDEICQFSNQDIEKYYQGINFQEMQNNKDKLEVNTMNIIQKIIENINKQMNLKQQVENLNLMVLNEQQQDYKLIQGVKLMIIVIICIFLIILAQKIRNQKQQQKRNQFQQQIQNNKYNFINQNDIEK</sequence>
<feature type="chain" id="PRO_5006867356" description="Histidine phosphatase superfamily, clade-2" evidence="9">
    <location>
        <begin position="19"/>
        <end position="933"/>
    </location>
</feature>
<dbReference type="PANTHER" id="PTHR11567">
    <property type="entry name" value="ACID PHOSPHATASE-RELATED"/>
    <property type="match status" value="1"/>
</dbReference>
<feature type="transmembrane region" description="Helical" evidence="8">
    <location>
        <begin position="879"/>
        <end position="899"/>
    </location>
</feature>
<evidence type="ECO:0000256" key="9">
    <source>
        <dbReference type="SAM" id="SignalP"/>
    </source>
</evidence>
<comment type="caution">
    <text evidence="10">The sequence shown here is derived from an EMBL/GenBank/DDBJ whole genome shotgun (WGS) entry which is preliminary data.</text>
</comment>
<dbReference type="InterPro" id="IPR033379">
    <property type="entry name" value="Acid_Pase_AS"/>
</dbReference>
<evidence type="ECO:0000313" key="11">
    <source>
        <dbReference type="Proteomes" id="UP000054937"/>
    </source>
</evidence>
<evidence type="ECO:0000256" key="1">
    <source>
        <dbReference type="ARBA" id="ARBA00000032"/>
    </source>
</evidence>
<evidence type="ECO:0000256" key="5">
    <source>
        <dbReference type="ARBA" id="ARBA00023157"/>
    </source>
</evidence>
<evidence type="ECO:0000256" key="4">
    <source>
        <dbReference type="ARBA" id="ARBA00022801"/>
    </source>
</evidence>
<organism evidence="10 11">
    <name type="scientific">Pseudocohnilembus persalinus</name>
    <name type="common">Ciliate</name>
    <dbReference type="NCBI Taxonomy" id="266149"/>
    <lineage>
        <taxon>Eukaryota</taxon>
        <taxon>Sar</taxon>
        <taxon>Alveolata</taxon>
        <taxon>Ciliophora</taxon>
        <taxon>Intramacronucleata</taxon>
        <taxon>Oligohymenophorea</taxon>
        <taxon>Scuticociliatia</taxon>
        <taxon>Philasterida</taxon>
        <taxon>Pseudocohnilembidae</taxon>
        <taxon>Pseudocohnilembus</taxon>
    </lineage>
</organism>
<keyword evidence="11" id="KW-1185">Reference proteome</keyword>
<evidence type="ECO:0000256" key="6">
    <source>
        <dbReference type="ARBA" id="ARBA00023180"/>
    </source>
</evidence>
<dbReference type="AlphaFoldDB" id="A0A0V0Q871"/>
<dbReference type="InterPro" id="IPR029033">
    <property type="entry name" value="His_PPase_superfam"/>
</dbReference>
<keyword evidence="8" id="KW-0812">Transmembrane</keyword>
<comment type="similarity">
    <text evidence="2">Belongs to the histidine acid phosphatase family.</text>
</comment>
<dbReference type="GO" id="GO:0003993">
    <property type="term" value="F:acid phosphatase activity"/>
    <property type="evidence" value="ECO:0007669"/>
    <property type="project" value="UniProtKB-EC"/>
</dbReference>
<evidence type="ECO:0008006" key="12">
    <source>
        <dbReference type="Google" id="ProtNLM"/>
    </source>
</evidence>
<evidence type="ECO:0000313" key="10">
    <source>
        <dbReference type="EMBL" id="KRW98428.1"/>
    </source>
</evidence>
<dbReference type="Proteomes" id="UP000054937">
    <property type="component" value="Unassembled WGS sequence"/>
</dbReference>
<evidence type="ECO:0000256" key="3">
    <source>
        <dbReference type="ARBA" id="ARBA00022729"/>
    </source>
</evidence>
<evidence type="ECO:0000256" key="7">
    <source>
        <dbReference type="SAM" id="Coils"/>
    </source>
</evidence>
<keyword evidence="5" id="KW-1015">Disulfide bond</keyword>
<name>A0A0V0Q871_PSEPJ</name>
<dbReference type="Gene3D" id="3.40.50.1240">
    <property type="entry name" value="Phosphoglycerate mutase-like"/>
    <property type="match status" value="2"/>
</dbReference>
<dbReference type="EMBL" id="LDAU01000246">
    <property type="protein sequence ID" value="KRW98428.1"/>
    <property type="molecule type" value="Genomic_DNA"/>
</dbReference>